<dbReference type="SUPFAM" id="SSF48452">
    <property type="entry name" value="TPR-like"/>
    <property type="match status" value="1"/>
</dbReference>
<dbReference type="AlphaFoldDB" id="A0A4S2H030"/>
<keyword evidence="3" id="KW-1185">Reference proteome</keyword>
<dbReference type="OrthoDB" id="9806903at2"/>
<accession>A0A4S2H030</accession>
<protein>
    <submittedName>
        <fullName evidence="2">DUF4236 domain-containing protein</fullName>
    </submittedName>
</protein>
<dbReference type="InterPro" id="IPR025330">
    <property type="entry name" value="DUF4236"/>
</dbReference>
<sequence length="339" mass="37928">MAFRFWRRIRLAPGVTLNLSKSAASLSFGPRGAKYTISPRGNRATAGIPGTGLFYTMRDPGAGRGQERGASAPMVRARDRLTLGFFQRLITPAAERAFVDGLKALNEGDDSEALVLLDRSASLADAAWLAGMLHLKSENFEQAERCLLDALERRHELDSLFSKYGVNATISLPITPEISAHVRPRERGTLLALVEVYQLQGRSGDALIRLDQLLDLDKSDPVVLLSFAELALDHPNPEHLRRIAELSASVENETPVHTALLLYRARALVSLGLPDAAIDVLTLALRRRKDRPDELLRQVRYERALLYDGQRRQAQARREFERIYAEDPRFEDVAERLEL</sequence>
<evidence type="ECO:0000313" key="2">
    <source>
        <dbReference type="EMBL" id="TGY88754.1"/>
    </source>
</evidence>
<evidence type="ECO:0000259" key="1">
    <source>
        <dbReference type="Pfam" id="PF14020"/>
    </source>
</evidence>
<proteinExistence type="predicted"/>
<dbReference type="SMART" id="SM00028">
    <property type="entry name" value="TPR"/>
    <property type="match status" value="4"/>
</dbReference>
<reference evidence="2 3" key="1">
    <citation type="journal article" date="2017" name="Int. J. Syst. Evol. Microbiol.">
        <title>Marinicauda algicola sp. nov., isolated from a marine red alga Rhodosorus marinus.</title>
        <authorList>
            <person name="Jeong S.E."/>
            <person name="Jeon S.H."/>
            <person name="Chun B.H."/>
            <person name="Kim D.W."/>
            <person name="Jeon C.O."/>
        </authorList>
    </citation>
    <scope>NUCLEOTIDE SEQUENCE [LARGE SCALE GENOMIC DNA]</scope>
    <source>
        <strain evidence="2 3">JCM 31718</strain>
    </source>
</reference>
<organism evidence="2 3">
    <name type="scientific">Marinicauda algicola</name>
    <dbReference type="NCBI Taxonomy" id="2029849"/>
    <lineage>
        <taxon>Bacteria</taxon>
        <taxon>Pseudomonadati</taxon>
        <taxon>Pseudomonadota</taxon>
        <taxon>Alphaproteobacteria</taxon>
        <taxon>Maricaulales</taxon>
        <taxon>Maricaulaceae</taxon>
        <taxon>Marinicauda</taxon>
    </lineage>
</organism>
<dbReference type="Pfam" id="PF14020">
    <property type="entry name" value="DUF4236"/>
    <property type="match status" value="1"/>
</dbReference>
<dbReference type="EMBL" id="SRXW01000002">
    <property type="protein sequence ID" value="TGY88754.1"/>
    <property type="molecule type" value="Genomic_DNA"/>
</dbReference>
<gene>
    <name evidence="2" type="ORF">E5163_06325</name>
</gene>
<dbReference type="Gene3D" id="1.25.40.10">
    <property type="entry name" value="Tetratricopeptide repeat domain"/>
    <property type="match status" value="1"/>
</dbReference>
<feature type="domain" description="DUF4236" evidence="1">
    <location>
        <begin position="3"/>
        <end position="56"/>
    </location>
</feature>
<dbReference type="InterPro" id="IPR019734">
    <property type="entry name" value="TPR_rpt"/>
</dbReference>
<dbReference type="InterPro" id="IPR011990">
    <property type="entry name" value="TPR-like_helical_dom_sf"/>
</dbReference>
<dbReference type="RefSeq" id="WP_135995293.1">
    <property type="nucleotide sequence ID" value="NZ_CP071057.1"/>
</dbReference>
<dbReference type="Proteomes" id="UP000308054">
    <property type="component" value="Unassembled WGS sequence"/>
</dbReference>
<comment type="caution">
    <text evidence="2">The sequence shown here is derived from an EMBL/GenBank/DDBJ whole genome shotgun (WGS) entry which is preliminary data.</text>
</comment>
<name>A0A4S2H030_9PROT</name>
<evidence type="ECO:0000313" key="3">
    <source>
        <dbReference type="Proteomes" id="UP000308054"/>
    </source>
</evidence>